<sequence>MRHLTALLCILPGLLLWGCDNSQRHTEQVLRCGYAVDELGSPAARAAYHKNALSALGGRLPVIDRYALMRQRSEQPRTSNAEAVRRASLVYEYNASTCRSLHRQPPLPLPRREGDNPPRPPVPRPLLPPFGDA</sequence>
<feature type="region of interest" description="Disordered" evidence="1">
    <location>
        <begin position="100"/>
        <end position="133"/>
    </location>
</feature>
<organism evidence="2 3">
    <name type="scientific">Shimwellia blattae (strain ATCC 29907 / DSM 4481 / JCM 1650 / NBRC 105725 / CDC 9005-74)</name>
    <name type="common">Escherichia blattae</name>
    <dbReference type="NCBI Taxonomy" id="630626"/>
    <lineage>
        <taxon>Bacteria</taxon>
        <taxon>Pseudomonadati</taxon>
        <taxon>Pseudomonadota</taxon>
        <taxon>Gammaproteobacteria</taxon>
        <taxon>Enterobacterales</taxon>
        <taxon>Enterobacteriaceae</taxon>
        <taxon>Shimwellia</taxon>
    </lineage>
</organism>
<dbReference type="HOGENOM" id="CLU_1905332_0_0_6"/>
<dbReference type="EMBL" id="CP001560">
    <property type="protein sequence ID" value="AFJ46912.1"/>
    <property type="molecule type" value="Genomic_DNA"/>
</dbReference>
<dbReference type="AlphaFoldDB" id="I2B8Q8"/>
<dbReference type="KEGG" id="ebt:EBL_c18180"/>
<gene>
    <name evidence="2" type="ordered locus">EBL_c18180</name>
</gene>
<keyword evidence="3" id="KW-1185">Reference proteome</keyword>
<dbReference type="RefSeq" id="WP_002443856.1">
    <property type="nucleotide sequence ID" value="NC_017910.1"/>
</dbReference>
<protein>
    <submittedName>
        <fullName evidence="2">Uncharacterized protein</fullName>
    </submittedName>
</protein>
<accession>K6WL10</accession>
<dbReference type="STRING" id="630626.EBL_c18180"/>
<accession>I2B8Q8</accession>
<evidence type="ECO:0000256" key="1">
    <source>
        <dbReference type="SAM" id="MobiDB-lite"/>
    </source>
</evidence>
<feature type="compositionally biased region" description="Pro residues" evidence="1">
    <location>
        <begin position="117"/>
        <end position="133"/>
    </location>
</feature>
<dbReference type="Proteomes" id="UP000001955">
    <property type="component" value="Chromosome"/>
</dbReference>
<evidence type="ECO:0000313" key="2">
    <source>
        <dbReference type="EMBL" id="AFJ46912.1"/>
    </source>
</evidence>
<reference evidence="2 3" key="1">
    <citation type="journal article" date="2012" name="J. Bacteriol.">
        <title>Complete genome sequence of the B12-producing Shimwellia blattae strain DSM 4481, isolated from a cockroach.</title>
        <authorList>
            <person name="Brzuszkiewicz E."/>
            <person name="Waschkowitz T."/>
            <person name="Wiezer A."/>
            <person name="Daniel R."/>
        </authorList>
    </citation>
    <scope>NUCLEOTIDE SEQUENCE [LARGE SCALE GENOMIC DNA]</scope>
    <source>
        <strain evidence="3">ATCC 29907 / DSM 4481 / JCM 1650 / NBRC 105725 / CDC 9005-74</strain>
    </source>
</reference>
<proteinExistence type="predicted"/>
<name>I2B8Q8_SHIBC</name>
<evidence type="ECO:0000313" key="3">
    <source>
        <dbReference type="Proteomes" id="UP000001955"/>
    </source>
</evidence>